<proteinExistence type="predicted"/>
<dbReference type="KEGG" id="vg:15614130"/>
<dbReference type="RefSeq" id="YP_008004024.1">
    <property type="nucleotide sequence ID" value="NC_021247.1"/>
</dbReference>
<organism evidence="1 2">
    <name type="scientific">Adoxophyes honmai entomopoxvirus 'L'</name>
    <dbReference type="NCBI Taxonomy" id="1293540"/>
    <lineage>
        <taxon>Viruses</taxon>
        <taxon>Varidnaviria</taxon>
        <taxon>Bamfordvirae</taxon>
        <taxon>Nucleocytoviricota</taxon>
        <taxon>Pokkesviricetes</taxon>
        <taxon>Chitovirales</taxon>
        <taxon>Poxviridae</taxon>
        <taxon>Entomopoxvirinae</taxon>
        <taxon>Betaentomopoxvirus</taxon>
        <taxon>Betaentomopoxvirus ahonmai</taxon>
    </lineage>
</organism>
<dbReference type="Proteomes" id="UP000792575">
    <property type="component" value="Genome"/>
</dbReference>
<evidence type="ECO:0000313" key="1">
    <source>
        <dbReference type="EMBL" id="CCU55522.1"/>
    </source>
</evidence>
<evidence type="ECO:0000313" key="2">
    <source>
        <dbReference type="Proteomes" id="UP000792575"/>
    </source>
</evidence>
<dbReference type="EMBL" id="HF679131">
    <property type="protein sequence ID" value="CCU55522.1"/>
    <property type="molecule type" value="Genomic_DNA"/>
</dbReference>
<name>A0A916KPB9_9POXV</name>
<protein>
    <submittedName>
        <fullName evidence="1">Uncharacterized protein</fullName>
    </submittedName>
</protein>
<reference evidence="1" key="1">
    <citation type="journal article" date="2013" name="J. Virol.">
        <title>New Insights into the Evolution of Entomopoxvirinae from the Complete Genome Sequences of Four Entomopoxviruses Infecting Adoxophyes honmai, Choristoneura biennis, Choristoneura rosaceana, and Mythimna separata.</title>
        <authorList>
            <person name="Theze J."/>
            <person name="Takatsuka J."/>
            <person name="Li Z."/>
            <person name="Gallais J."/>
            <person name="Doucet D."/>
            <person name="Arif B."/>
            <person name="Nakai M."/>
            <person name="Herniou E.A."/>
        </authorList>
    </citation>
    <scope>NUCLEOTIDE SEQUENCE</scope>
    <source>
        <strain evidence="1">Tokyo</strain>
    </source>
</reference>
<dbReference type="OrthoDB" id="23055at10239"/>
<keyword evidence="2" id="KW-1185">Reference proteome</keyword>
<dbReference type="GeneID" id="15614130"/>
<gene>
    <name evidence="1" type="ORF">AHEV_201</name>
</gene>
<accession>A0A916KPB9</accession>
<sequence>MLYYNFFKNLFIFYDINMEKLFKFKELIINSIKNDPYMIDTKIENVELCNGIYEDIDYEYLSIILRVINKKFSWEKLPYPDPQNIQFVLDKFNNYKFPNYVLTNCEVLYKLNYDEIDGLWVIKYENKISDNNSLSSDEQLEFDVNENIDEDENNNIDIKQDIPLEEPILENKNNKIDTEKKYKKKHKKHKLDYSYKNRILA</sequence>